<dbReference type="PROSITE" id="PS51186">
    <property type="entry name" value="GNAT"/>
    <property type="match status" value="1"/>
</dbReference>
<evidence type="ECO:0000259" key="1">
    <source>
        <dbReference type="PROSITE" id="PS51186"/>
    </source>
</evidence>
<accession>A0ABY8T9W8</accession>
<organism evidence="2 3">
    <name type="scientific">Sinorhizobium kummerowiae</name>
    <dbReference type="NCBI Taxonomy" id="158892"/>
    <lineage>
        <taxon>Bacteria</taxon>
        <taxon>Pseudomonadati</taxon>
        <taxon>Pseudomonadota</taxon>
        <taxon>Alphaproteobacteria</taxon>
        <taxon>Hyphomicrobiales</taxon>
        <taxon>Rhizobiaceae</taxon>
        <taxon>Sinorhizobium/Ensifer group</taxon>
        <taxon>Sinorhizobium</taxon>
    </lineage>
</organism>
<dbReference type="Proteomes" id="UP001233264">
    <property type="component" value="Chromosome"/>
</dbReference>
<dbReference type="CDD" id="cd04301">
    <property type="entry name" value="NAT_SF"/>
    <property type="match status" value="1"/>
</dbReference>
<proteinExistence type="predicted"/>
<protein>
    <submittedName>
        <fullName evidence="2">GNAT family N-acetyltransferase</fullName>
    </submittedName>
</protein>
<keyword evidence="3" id="KW-1185">Reference proteome</keyword>
<dbReference type="Gene3D" id="3.40.630.30">
    <property type="match status" value="1"/>
</dbReference>
<dbReference type="RefSeq" id="WP_127535555.1">
    <property type="nucleotide sequence ID" value="NZ_CP120365.1"/>
</dbReference>
<dbReference type="InterPro" id="IPR000182">
    <property type="entry name" value="GNAT_dom"/>
</dbReference>
<evidence type="ECO:0000313" key="3">
    <source>
        <dbReference type="Proteomes" id="UP001233264"/>
    </source>
</evidence>
<gene>
    <name evidence="2" type="ORF">PZL22_002342</name>
</gene>
<dbReference type="Pfam" id="PF00583">
    <property type="entry name" value="Acetyltransf_1"/>
    <property type="match status" value="1"/>
</dbReference>
<evidence type="ECO:0000313" key="2">
    <source>
        <dbReference type="EMBL" id="WHS94607.1"/>
    </source>
</evidence>
<sequence length="235" mass="26741">MKIPRSQQYDQPTPEGPYCIRFYKHYADSPAWELVPQALTYLEESGFAIGRGPQTPPLFTDSCMAAIGKDGKAIGFLTCDCDGESWDITLSYVLREHRRKGVHTDLFYALRDKAKEQGKVVSINCMTHANNLPAQAAFEAQGRTKEYIVYSYRLKDEIVGIEPTESSVAQSRGHSFEEMRMPEYLVEPFFDTGPDGLKSMQAFINEKAAEGYEVHQVIERSTYQWVLIFKARAWS</sequence>
<dbReference type="InterPro" id="IPR016181">
    <property type="entry name" value="Acyl_CoA_acyltransferase"/>
</dbReference>
<dbReference type="EMBL" id="CP120365">
    <property type="protein sequence ID" value="WHS94607.1"/>
    <property type="molecule type" value="Genomic_DNA"/>
</dbReference>
<name>A0ABY8T9W8_9HYPH</name>
<reference evidence="2 3" key="1">
    <citation type="submission" date="2023-03" db="EMBL/GenBank/DDBJ databases">
        <authorList>
            <person name="Menendez E."/>
            <person name="Kaur S."/>
            <person name="Flores-Felix J.D."/>
            <person name="diCenzo G.C."/>
            <person name="Peix A."/>
            <person name="Velazquez E."/>
        </authorList>
    </citation>
    <scope>NUCLEOTIDE SEQUENCE [LARGE SCALE GENOMIC DNA]</scope>
    <source>
        <strain evidence="2 3">CCBAU 71714</strain>
    </source>
</reference>
<dbReference type="SUPFAM" id="SSF55729">
    <property type="entry name" value="Acyl-CoA N-acyltransferases (Nat)"/>
    <property type="match status" value="1"/>
</dbReference>
<feature type="domain" description="N-acetyltransferase" evidence="1">
    <location>
        <begin position="18"/>
        <end position="165"/>
    </location>
</feature>